<evidence type="ECO:0000256" key="4">
    <source>
        <dbReference type="ARBA" id="ARBA00022553"/>
    </source>
</evidence>
<feature type="compositionally biased region" description="Acidic residues" evidence="6">
    <location>
        <begin position="1126"/>
        <end position="1143"/>
    </location>
</feature>
<feature type="compositionally biased region" description="Polar residues" evidence="6">
    <location>
        <begin position="727"/>
        <end position="737"/>
    </location>
</feature>
<dbReference type="InterPro" id="IPR031315">
    <property type="entry name" value="LNS2/PITP"/>
</dbReference>
<evidence type="ECO:0000256" key="1">
    <source>
        <dbReference type="ARBA" id="ARBA00001946"/>
    </source>
</evidence>
<dbReference type="SUPFAM" id="SSF56784">
    <property type="entry name" value="HAD-like"/>
    <property type="match status" value="1"/>
</dbReference>
<dbReference type="SMART" id="SM00775">
    <property type="entry name" value="LNS2"/>
    <property type="match status" value="1"/>
</dbReference>
<dbReference type="GO" id="GO:0008195">
    <property type="term" value="F:phosphatidate phosphatase activity"/>
    <property type="evidence" value="ECO:0007669"/>
    <property type="project" value="UniProtKB-EC"/>
</dbReference>
<dbReference type="Proteomes" id="UP000009131">
    <property type="component" value="Unassembled WGS sequence"/>
</dbReference>
<feature type="region of interest" description="Disordered" evidence="6">
    <location>
        <begin position="1039"/>
        <end position="1157"/>
    </location>
</feature>
<comment type="cofactor">
    <cofactor evidence="1">
        <name>Mg(2+)</name>
        <dbReference type="ChEBI" id="CHEBI:18420"/>
    </cofactor>
</comment>
<feature type="compositionally biased region" description="Basic and acidic residues" evidence="6">
    <location>
        <begin position="294"/>
        <end position="304"/>
    </location>
</feature>
<feature type="compositionally biased region" description="Polar residues" evidence="6">
    <location>
        <begin position="386"/>
        <end position="401"/>
    </location>
</feature>
<dbReference type="Pfam" id="PF08235">
    <property type="entry name" value="LNS2"/>
    <property type="match status" value="1"/>
</dbReference>
<dbReference type="PANTHER" id="PTHR12181:SF12">
    <property type="entry name" value="PHOSPHATIDATE PHOSPHATASE"/>
    <property type="match status" value="1"/>
</dbReference>
<reference evidence="8 9" key="2">
    <citation type="journal article" date="2012" name="Open Biol.">
        <title>Characteristics of nucleosomes and linker DNA regions on the genome of the basidiomycete Mixia osmundae revealed by mono- and dinucleosome mapping.</title>
        <authorList>
            <person name="Nishida H."/>
            <person name="Kondo S."/>
            <person name="Matsumoto T."/>
            <person name="Suzuki Y."/>
            <person name="Yoshikawa H."/>
            <person name="Taylor T.D."/>
            <person name="Sugiyama J."/>
        </authorList>
    </citation>
    <scope>NUCLEOTIDE SEQUENCE [LARGE SCALE GENOMIC DNA]</scope>
    <source>
        <strain evidence="9">CBS 9802 / IAM 14324 / JCM 22182 / KY 12970</strain>
    </source>
</reference>
<feature type="region of interest" description="Disordered" evidence="6">
    <location>
        <begin position="506"/>
        <end position="567"/>
    </location>
</feature>
<feature type="compositionally biased region" description="Low complexity" evidence="6">
    <location>
        <begin position="206"/>
        <end position="225"/>
    </location>
</feature>
<dbReference type="STRING" id="764103.G7E3A2"/>
<dbReference type="InterPro" id="IPR036412">
    <property type="entry name" value="HAD-like_sf"/>
</dbReference>
<dbReference type="OrthoDB" id="4567at2759"/>
<feature type="compositionally biased region" description="Polar residues" evidence="6">
    <location>
        <begin position="351"/>
        <end position="360"/>
    </location>
</feature>
<dbReference type="EMBL" id="BABT02000119">
    <property type="protein sequence ID" value="GAA97312.1"/>
    <property type="molecule type" value="Genomic_DNA"/>
</dbReference>
<feature type="compositionally biased region" description="Basic and acidic residues" evidence="6">
    <location>
        <begin position="361"/>
        <end position="370"/>
    </location>
</feature>
<dbReference type="InterPro" id="IPR023214">
    <property type="entry name" value="HAD_sf"/>
</dbReference>
<dbReference type="HOGENOM" id="CLU_002546_2_0_1"/>
<comment type="similarity">
    <text evidence="2">Belongs to the lipin family.</text>
</comment>
<dbReference type="InParanoid" id="G7E3A2"/>
<accession>G7E3A2</accession>
<evidence type="ECO:0000256" key="6">
    <source>
        <dbReference type="SAM" id="MobiDB-lite"/>
    </source>
</evidence>
<keyword evidence="5" id="KW-0378">Hydrolase</keyword>
<gene>
    <name evidence="8" type="primary">Mo03990</name>
    <name evidence="8" type="ORF">E5Q_03990</name>
</gene>
<evidence type="ECO:0000256" key="3">
    <source>
        <dbReference type="ARBA" id="ARBA00012638"/>
    </source>
</evidence>
<proteinExistence type="inferred from homology"/>
<evidence type="ECO:0000259" key="7">
    <source>
        <dbReference type="SMART" id="SM00775"/>
    </source>
</evidence>
<dbReference type="PANTHER" id="PTHR12181">
    <property type="entry name" value="LIPIN"/>
    <property type="match status" value="1"/>
</dbReference>
<feature type="region of interest" description="Disordered" evidence="6">
    <location>
        <begin position="145"/>
        <end position="278"/>
    </location>
</feature>
<dbReference type="FunFam" id="3.40.50.1000:FF:000063">
    <property type="entry name" value="Nuclear elongation and deformation protein"/>
    <property type="match status" value="1"/>
</dbReference>
<dbReference type="eggNOG" id="KOG2116">
    <property type="taxonomic scope" value="Eukaryota"/>
</dbReference>
<feature type="compositionally biased region" description="Polar residues" evidence="6">
    <location>
        <begin position="156"/>
        <end position="171"/>
    </location>
</feature>
<dbReference type="InterPro" id="IPR026058">
    <property type="entry name" value="LIPIN"/>
</dbReference>
<dbReference type="InterPro" id="IPR013209">
    <property type="entry name" value="LNS2"/>
</dbReference>
<dbReference type="InterPro" id="IPR007651">
    <property type="entry name" value="Lipin_N"/>
</dbReference>
<feature type="region of interest" description="Disordered" evidence="6">
    <location>
        <begin position="698"/>
        <end position="746"/>
    </location>
</feature>
<feature type="region of interest" description="Disordered" evidence="6">
    <location>
        <begin position="290"/>
        <end position="436"/>
    </location>
</feature>
<evidence type="ECO:0000256" key="5">
    <source>
        <dbReference type="ARBA" id="ARBA00022801"/>
    </source>
</evidence>
<feature type="compositionally biased region" description="Basic and acidic residues" evidence="6">
    <location>
        <begin position="665"/>
        <end position="682"/>
    </location>
</feature>
<evidence type="ECO:0000313" key="9">
    <source>
        <dbReference type="Proteomes" id="UP000009131"/>
    </source>
</evidence>
<feature type="compositionally biased region" description="Basic and acidic residues" evidence="6">
    <location>
        <begin position="341"/>
        <end position="350"/>
    </location>
</feature>
<dbReference type="AlphaFoldDB" id="G7E3A2"/>
<dbReference type="GO" id="GO:0019432">
    <property type="term" value="P:triglyceride biosynthetic process"/>
    <property type="evidence" value="ECO:0007669"/>
    <property type="project" value="TreeGrafter"/>
</dbReference>
<dbReference type="GO" id="GO:0005634">
    <property type="term" value="C:nucleus"/>
    <property type="evidence" value="ECO:0007669"/>
    <property type="project" value="UniProtKB-ARBA"/>
</dbReference>
<protein>
    <recommendedName>
        <fullName evidence="3">phosphatidate phosphatase</fullName>
        <ecNumber evidence="3">3.1.3.4</ecNumber>
    </recommendedName>
</protein>
<feature type="region of interest" description="Disordered" evidence="6">
    <location>
        <begin position="665"/>
        <end position="685"/>
    </location>
</feature>
<dbReference type="Pfam" id="PF16876">
    <property type="entry name" value="Lipin_mid"/>
    <property type="match status" value="1"/>
</dbReference>
<feature type="region of interest" description="Disordered" evidence="6">
    <location>
        <begin position="42"/>
        <end position="63"/>
    </location>
</feature>
<evidence type="ECO:0000313" key="8">
    <source>
        <dbReference type="EMBL" id="GAA97312.1"/>
    </source>
</evidence>
<feature type="compositionally biased region" description="Basic and acidic residues" evidence="6">
    <location>
        <begin position="145"/>
        <end position="155"/>
    </location>
</feature>
<evidence type="ECO:0000256" key="2">
    <source>
        <dbReference type="ARBA" id="ARBA00005476"/>
    </source>
</evidence>
<dbReference type="Pfam" id="PF04571">
    <property type="entry name" value="Lipin_N"/>
    <property type="match status" value="2"/>
</dbReference>
<name>G7E3A2_MIXOS</name>
<dbReference type="GO" id="GO:0009062">
    <property type="term" value="P:fatty acid catabolic process"/>
    <property type="evidence" value="ECO:0007669"/>
    <property type="project" value="TreeGrafter"/>
</dbReference>
<feature type="compositionally biased region" description="Basic and acidic residues" evidence="6">
    <location>
        <begin position="238"/>
        <end position="262"/>
    </location>
</feature>
<dbReference type="InterPro" id="IPR031703">
    <property type="entry name" value="Lipin_mid"/>
</dbReference>
<keyword evidence="4" id="KW-0597">Phosphoprotein</keyword>
<sequence>MQYIGRAFSTAAQYYKEINPATLSGAIDIVVVQRPAEKAALLQPGASGSSSVSGPSSSTRHAADDGYELACSPFHVRFGKLSVLRPVDRKVRVIVNDEEVPFFMKVGDQGEAFFVFETDADVPEDLQTSPLTGPVTDDQILAQQHEPESDYERYMRQSSEPLDTSMTPTRTTGRRTDQTLPTTVEGDVDFLDLNESASPDRTRAQSEPPLELAEPAPAALGSEPSQSNRKVTAFAEDQPFHSEEKQAAAEADEPKADNDQSRLSKLAEGPSTLLSNTAAKASELGKAMLSTAGESKKLDTLVKDRLRHAPSSSRGNSGTATPDSHDKLASDDPSWEPGISELEKEMKNDLTGHTNATSADRSGDQVRQADRQGNADSAERDYHQPPNDQQRSMSVESSESEIASKLERSHISTGPHEAETDMQAGPGPEVGVAPTMAASGSLMLDMSGYKVGDKDIEKVRETENDLLSDQMGFHESKAFQTEARDHLMSFTRSLLRSADMMKMTDGGANYKPQVEEAGKSSETLLPGDNLDLERGRSPPATPRSIESADGTSSPRATSPDGGTDALTPIYSPTSYQFALRADETVHVFELALCGGDTFGNDATLDDRTFAEHRVTFEQFLEQPELTSHRALVIKYDGVYLTWEDASPVLASLTIYRKSLGEHAKTTLAERRARETDGRRDSTSRAPRAWRRWWKGSRADDDALSPPTSPPARPVSPGSVPSRGESPGYQTEATSLPETASDKTGEVPVLDRKKHYAKTLRLTSDQLKQLKLRKGVNTVSFSVQSSYSGLAVCSARIFLWEHDFQVCISDIDGTITKSDALGHVFTMIGRDWTHLGVAKLYTDIARNGYKLLYLTSRAIGQANTTRDYLKGIQQNGFQLPEGPVIMSPDRLMTSLHREVIIRKPEVFKMACLRDIQRLFGERTPFYAGFGNRITDALSYRSVDVPSSRIFTIDPNGDVKMELLALAGYKSSYIAMTDLVDQMFPPINRKAAPEFTDFNFWRPPMAQIALPDFSPPSPALSARSDSSRLSFARLGSLSLRKSSISSPTQGGDGKRVRPSSPLMQPVLYDDPEEMEPHFGTPARNHRRADSMPGSFEELEGGFDYHRAQQGRRAVSSDDTSADAHSGDEAETEQDLEAGPDEEDDFLTSGDMDFSAIPYL</sequence>
<comment type="caution">
    <text evidence="8">The sequence shown here is derived from an EMBL/GenBank/DDBJ whole genome shotgun (WGS) entry which is preliminary data.</text>
</comment>
<dbReference type="EC" id="3.1.3.4" evidence="3"/>
<feature type="compositionally biased region" description="Low complexity" evidence="6">
    <location>
        <begin position="45"/>
        <end position="58"/>
    </location>
</feature>
<dbReference type="FunCoup" id="G7E3A2">
    <property type="interactions" value="254"/>
</dbReference>
<organism evidence="8 9">
    <name type="scientific">Mixia osmundae (strain CBS 9802 / IAM 14324 / JCM 22182 / KY 12970)</name>
    <dbReference type="NCBI Taxonomy" id="764103"/>
    <lineage>
        <taxon>Eukaryota</taxon>
        <taxon>Fungi</taxon>
        <taxon>Dikarya</taxon>
        <taxon>Basidiomycota</taxon>
        <taxon>Pucciniomycotina</taxon>
        <taxon>Mixiomycetes</taxon>
        <taxon>Mixiales</taxon>
        <taxon>Mixiaceae</taxon>
        <taxon>Mixia</taxon>
    </lineage>
</organism>
<feature type="compositionally biased region" description="Polar residues" evidence="6">
    <location>
        <begin position="310"/>
        <end position="322"/>
    </location>
</feature>
<dbReference type="Gene3D" id="3.40.50.1000">
    <property type="entry name" value="HAD superfamily/HAD-like"/>
    <property type="match status" value="1"/>
</dbReference>
<keyword evidence="9" id="KW-1185">Reference proteome</keyword>
<reference evidence="8 9" key="1">
    <citation type="journal article" date="2011" name="J. Gen. Appl. Microbiol.">
        <title>Draft genome sequencing of the enigmatic basidiomycete Mixia osmundae.</title>
        <authorList>
            <person name="Nishida H."/>
            <person name="Nagatsuka Y."/>
            <person name="Sugiyama J."/>
        </authorList>
    </citation>
    <scope>NUCLEOTIDE SEQUENCE [LARGE SCALE GENOMIC DNA]</scope>
    <source>
        <strain evidence="9">CBS 9802 / IAM 14324 / JCM 22182 / KY 12970</strain>
    </source>
</reference>
<feature type="domain" description="LNS2/PITP" evidence="7">
    <location>
        <begin position="805"/>
        <end position="960"/>
    </location>
</feature>